<dbReference type="AlphaFoldDB" id="A0A4C1SWQ9"/>
<keyword evidence="1" id="KW-0175">Coiled coil</keyword>
<name>A0A4C1SWQ9_EUMVA</name>
<dbReference type="CDD" id="cd01650">
    <property type="entry name" value="RT_nLTR_like"/>
    <property type="match status" value="1"/>
</dbReference>
<evidence type="ECO:0000259" key="2">
    <source>
        <dbReference type="Pfam" id="PF00078"/>
    </source>
</evidence>
<protein>
    <submittedName>
        <fullName evidence="3">Probable RNA-directed DNA polymerase from transposon X-element</fullName>
    </submittedName>
</protein>
<feature type="domain" description="Reverse transcriptase" evidence="2">
    <location>
        <begin position="158"/>
        <end position="262"/>
    </location>
</feature>
<accession>A0A4C1SWQ9</accession>
<comment type="caution">
    <text evidence="3">The sequence shown here is derived from an EMBL/GenBank/DDBJ whole genome shotgun (WGS) entry which is preliminary data.</text>
</comment>
<organism evidence="3 4">
    <name type="scientific">Eumeta variegata</name>
    <name type="common">Bagworm moth</name>
    <name type="synonym">Eumeta japonica</name>
    <dbReference type="NCBI Taxonomy" id="151549"/>
    <lineage>
        <taxon>Eukaryota</taxon>
        <taxon>Metazoa</taxon>
        <taxon>Ecdysozoa</taxon>
        <taxon>Arthropoda</taxon>
        <taxon>Hexapoda</taxon>
        <taxon>Insecta</taxon>
        <taxon>Pterygota</taxon>
        <taxon>Neoptera</taxon>
        <taxon>Endopterygota</taxon>
        <taxon>Lepidoptera</taxon>
        <taxon>Glossata</taxon>
        <taxon>Ditrysia</taxon>
        <taxon>Tineoidea</taxon>
        <taxon>Psychidae</taxon>
        <taxon>Oiketicinae</taxon>
        <taxon>Eumeta</taxon>
    </lineage>
</organism>
<dbReference type="PANTHER" id="PTHR33332">
    <property type="entry name" value="REVERSE TRANSCRIPTASE DOMAIN-CONTAINING PROTEIN"/>
    <property type="match status" value="1"/>
</dbReference>
<gene>
    <name evidence="3" type="ORF">EVAR_92598_1</name>
</gene>
<keyword evidence="4" id="KW-1185">Reference proteome</keyword>
<sequence>MKRPKQQATPIKTQMGTWLALTVRKLPRSRIIYKSFEPPPSNDHSVDNEIDKYLSSPNQLCLPLKHVTLYELSREIRKLKEGKCPGYDLVDATLLKQLPKRMREHLTEIIPTHQFGFREGHGTIEQVHRLVDVIGRALENKLYCCAAFLDISQAFDKGSVLGPVLYLIYTADLPAHASTTTATYADDTAILSTHENQDSASDSLQQHLNLIEKWLRQWRIKANTDKSVQVTFTLKRKTCPPVKFCNVEIPQADDAKYLGMHLDRRLTWRKHIWTKRKQLDCKLRGMYWLIGRKSQLSDASKMTIYKTILKPVWTYGIQLWGTASHSNIEILERFQSKTMRAMFNIPPHISNKYINLDLNLRTVKEEIENYSKNYQTRLDQHINQLVTELQGEGSLRYSRLKRNSISDLAIRFAEK</sequence>
<dbReference type="GO" id="GO:0003964">
    <property type="term" value="F:RNA-directed DNA polymerase activity"/>
    <property type="evidence" value="ECO:0007669"/>
    <property type="project" value="UniProtKB-KW"/>
</dbReference>
<proteinExistence type="predicted"/>
<reference evidence="3 4" key="1">
    <citation type="journal article" date="2019" name="Commun. Biol.">
        <title>The bagworm genome reveals a unique fibroin gene that provides high tensile strength.</title>
        <authorList>
            <person name="Kono N."/>
            <person name="Nakamura H."/>
            <person name="Ohtoshi R."/>
            <person name="Tomita M."/>
            <person name="Numata K."/>
            <person name="Arakawa K."/>
        </authorList>
    </citation>
    <scope>NUCLEOTIDE SEQUENCE [LARGE SCALE GENOMIC DNA]</scope>
</reference>
<evidence type="ECO:0000313" key="3">
    <source>
        <dbReference type="EMBL" id="GBP06619.1"/>
    </source>
</evidence>
<dbReference type="Pfam" id="PF00078">
    <property type="entry name" value="RVT_1"/>
    <property type="match status" value="1"/>
</dbReference>
<dbReference type="OrthoDB" id="416454at2759"/>
<dbReference type="EMBL" id="BGZK01000023">
    <property type="protein sequence ID" value="GBP06619.1"/>
    <property type="molecule type" value="Genomic_DNA"/>
</dbReference>
<feature type="coiled-coil region" evidence="1">
    <location>
        <begin position="353"/>
        <end position="384"/>
    </location>
</feature>
<keyword evidence="3" id="KW-0548">Nucleotidyltransferase</keyword>
<keyword evidence="3" id="KW-0808">Transferase</keyword>
<dbReference type="InterPro" id="IPR000477">
    <property type="entry name" value="RT_dom"/>
</dbReference>
<keyword evidence="3" id="KW-0695">RNA-directed DNA polymerase</keyword>
<dbReference type="Proteomes" id="UP000299102">
    <property type="component" value="Unassembled WGS sequence"/>
</dbReference>
<evidence type="ECO:0000256" key="1">
    <source>
        <dbReference type="SAM" id="Coils"/>
    </source>
</evidence>
<evidence type="ECO:0000313" key="4">
    <source>
        <dbReference type="Proteomes" id="UP000299102"/>
    </source>
</evidence>